<comment type="caution">
    <text evidence="3">The sequence shown here is derived from an EMBL/GenBank/DDBJ whole genome shotgun (WGS) entry which is preliminary data.</text>
</comment>
<dbReference type="AlphaFoldDB" id="A0A2S9K4C1"/>
<dbReference type="SUPFAM" id="SSF53850">
    <property type="entry name" value="Periplasmic binding protein-like II"/>
    <property type="match status" value="1"/>
</dbReference>
<dbReference type="Gene3D" id="3.40.190.150">
    <property type="entry name" value="Bordetella uptake gene, domain 1"/>
    <property type="match status" value="1"/>
</dbReference>
<reference evidence="3 4" key="1">
    <citation type="submission" date="2018-03" db="EMBL/GenBank/DDBJ databases">
        <title>Comparative genomics illustrates the genes involved in a hyperalkaliphilic mechanisms of Serpentinomonas isolated from highly-alkaline calcium-rich serpentinized springs.</title>
        <authorList>
            <person name="Suzuki S."/>
            <person name="Ishii S."/>
            <person name="Walworth N."/>
            <person name="Bird L."/>
            <person name="Kuenen J.G."/>
            <person name="Nealson K.H."/>
        </authorList>
    </citation>
    <scope>NUCLEOTIDE SEQUENCE [LARGE SCALE GENOMIC DNA]</scope>
    <source>
        <strain evidence="3 4">P1</strain>
    </source>
</reference>
<organism evidence="3 4">
    <name type="scientific">Malikia granosa</name>
    <dbReference type="NCBI Taxonomy" id="263067"/>
    <lineage>
        <taxon>Bacteria</taxon>
        <taxon>Pseudomonadati</taxon>
        <taxon>Pseudomonadota</taxon>
        <taxon>Betaproteobacteria</taxon>
        <taxon>Burkholderiales</taxon>
        <taxon>Comamonadaceae</taxon>
        <taxon>Malikia</taxon>
    </lineage>
</organism>
<comment type="similarity">
    <text evidence="1">Belongs to the UPF0065 (bug) family.</text>
</comment>
<gene>
    <name evidence="3" type="ORF">C6P64_10390</name>
</gene>
<dbReference type="Proteomes" id="UP000238589">
    <property type="component" value="Unassembled WGS sequence"/>
</dbReference>
<dbReference type="InterPro" id="IPR042100">
    <property type="entry name" value="Bug_dom1"/>
</dbReference>
<evidence type="ECO:0000313" key="3">
    <source>
        <dbReference type="EMBL" id="PRD65237.1"/>
    </source>
</evidence>
<accession>A0A2S9K4C1</accession>
<evidence type="ECO:0000256" key="2">
    <source>
        <dbReference type="SAM" id="SignalP"/>
    </source>
</evidence>
<proteinExistence type="inferred from homology"/>
<dbReference type="PANTHER" id="PTHR42928">
    <property type="entry name" value="TRICARBOXYLATE-BINDING PROTEIN"/>
    <property type="match status" value="1"/>
</dbReference>
<dbReference type="Gene3D" id="3.40.190.10">
    <property type="entry name" value="Periplasmic binding protein-like II"/>
    <property type="match status" value="1"/>
</dbReference>
<protein>
    <submittedName>
        <fullName evidence="3">LacI family transcriptional regulator</fullName>
    </submittedName>
</protein>
<feature type="signal peptide" evidence="2">
    <location>
        <begin position="1"/>
        <end position="21"/>
    </location>
</feature>
<dbReference type="Pfam" id="PF03401">
    <property type="entry name" value="TctC"/>
    <property type="match status" value="1"/>
</dbReference>
<dbReference type="RefSeq" id="WP_105748496.1">
    <property type="nucleotide sequence ID" value="NZ_PVLQ01000032.1"/>
</dbReference>
<dbReference type="EMBL" id="PVLQ01000032">
    <property type="protein sequence ID" value="PRD65237.1"/>
    <property type="molecule type" value="Genomic_DNA"/>
</dbReference>
<feature type="chain" id="PRO_5015529002" evidence="2">
    <location>
        <begin position="22"/>
        <end position="325"/>
    </location>
</feature>
<name>A0A2S9K4C1_9BURK</name>
<sequence>MLRRTFTCAALTLAVAGGAQAQSPAANYPNKPIRLIVPFPPGGGTDILARLIATRLGDQNQWSIVADNKSGAGGTIGITEAVKAAPTGHELVIGQKDNLVIGPWLYKNLPWEPTRDLVPVAHLAYTPVLIATSASSKFKTLADVVAAARAAPGRISYGSPGNGTSIHLSAELFEKAAGIQFVHIPYKGSTPALMDALAGNVDLLVSSVPSAMSQIKSGKLRPLAVTSAKRSSSLPEVPTIAESGYKGFDVSTWYGVLAPAGTPEPIVARLNADINKLLANPEVREAIQAQGAEPEAMTQARFAQLLKSDYAKWKGIVEASGAKLD</sequence>
<evidence type="ECO:0000256" key="1">
    <source>
        <dbReference type="ARBA" id="ARBA00006987"/>
    </source>
</evidence>
<evidence type="ECO:0000313" key="4">
    <source>
        <dbReference type="Proteomes" id="UP000238589"/>
    </source>
</evidence>
<dbReference type="PANTHER" id="PTHR42928:SF5">
    <property type="entry name" value="BLR1237 PROTEIN"/>
    <property type="match status" value="1"/>
</dbReference>
<dbReference type="CDD" id="cd13578">
    <property type="entry name" value="PBP2_Bug27"/>
    <property type="match status" value="1"/>
</dbReference>
<keyword evidence="4" id="KW-1185">Reference proteome</keyword>
<dbReference type="PIRSF" id="PIRSF017082">
    <property type="entry name" value="YflP"/>
    <property type="match status" value="1"/>
</dbReference>
<dbReference type="InterPro" id="IPR005064">
    <property type="entry name" value="BUG"/>
</dbReference>
<keyword evidence="2" id="KW-0732">Signal</keyword>
<dbReference type="OrthoDB" id="8678477at2"/>